<accession>A0ABN9SRZ8</accession>
<proteinExistence type="predicted"/>
<dbReference type="Proteomes" id="UP001189429">
    <property type="component" value="Unassembled WGS sequence"/>
</dbReference>
<sequence>DLDMDTSAVQDEFVADLKRVMWGVASKHLHGDDLCEGADATVIVRKQQHYRSNGQMDMYAQSIVVTSGGQWPRVRQRDAGYELESVTCPRCGHEDETLYHRIWTCPANRGCKEYDSTSHLAAQATAQHESQPSLWLRGLPALRLTTPLYDEDFTEWSFEVGDFRRARGHQGAAEISVVWIPSHMDEQAHLLVSPSVIFRAAGNACADALAGVAAQEALSRGLVGDAPHTDVWDTIAAQVRTRARKALIDTLEVDAWEASRIEEAAESSCTPVPAPRVGGGVGVPSSTVECNSYSILGNQVVHPSHALFLWQEHILFFCNVCGSTATLKLVGLAVPCRCPTKRGQQNLTRIKQGKVPSYAGLPKGAKDASLIVQSGVGAAPEGSNEGPPESSDEGSNEGPPECS</sequence>
<organism evidence="2 3">
    <name type="scientific">Prorocentrum cordatum</name>
    <dbReference type="NCBI Taxonomy" id="2364126"/>
    <lineage>
        <taxon>Eukaryota</taxon>
        <taxon>Sar</taxon>
        <taxon>Alveolata</taxon>
        <taxon>Dinophyceae</taxon>
        <taxon>Prorocentrales</taxon>
        <taxon>Prorocentraceae</taxon>
        <taxon>Prorocentrum</taxon>
    </lineage>
</organism>
<evidence type="ECO:0000313" key="3">
    <source>
        <dbReference type="Proteomes" id="UP001189429"/>
    </source>
</evidence>
<comment type="caution">
    <text evidence="2">The sequence shown here is derived from an EMBL/GenBank/DDBJ whole genome shotgun (WGS) entry which is preliminary data.</text>
</comment>
<dbReference type="EMBL" id="CAUYUJ010012736">
    <property type="protein sequence ID" value="CAK0834513.1"/>
    <property type="molecule type" value="Genomic_DNA"/>
</dbReference>
<feature type="non-terminal residue" evidence="2">
    <location>
        <position position="1"/>
    </location>
</feature>
<reference evidence="2" key="1">
    <citation type="submission" date="2023-10" db="EMBL/GenBank/DDBJ databases">
        <authorList>
            <person name="Chen Y."/>
            <person name="Shah S."/>
            <person name="Dougan E. K."/>
            <person name="Thang M."/>
            <person name="Chan C."/>
        </authorList>
    </citation>
    <scope>NUCLEOTIDE SEQUENCE [LARGE SCALE GENOMIC DNA]</scope>
</reference>
<evidence type="ECO:0000313" key="2">
    <source>
        <dbReference type="EMBL" id="CAK0834513.1"/>
    </source>
</evidence>
<feature type="region of interest" description="Disordered" evidence="1">
    <location>
        <begin position="372"/>
        <end position="403"/>
    </location>
</feature>
<name>A0ABN9SRZ8_9DINO</name>
<evidence type="ECO:0000256" key="1">
    <source>
        <dbReference type="SAM" id="MobiDB-lite"/>
    </source>
</evidence>
<gene>
    <name evidence="2" type="ORF">PCOR1329_LOCUS31918</name>
</gene>
<keyword evidence="3" id="KW-1185">Reference proteome</keyword>
<protein>
    <submittedName>
        <fullName evidence="2">Uncharacterized protein</fullName>
    </submittedName>
</protein>